<organism evidence="2">
    <name type="scientific">Streptomyces sp. NBC_00060</name>
    <dbReference type="NCBI Taxonomy" id="2975636"/>
    <lineage>
        <taxon>Bacteria</taxon>
        <taxon>Bacillati</taxon>
        <taxon>Actinomycetota</taxon>
        <taxon>Actinomycetes</taxon>
        <taxon>Kitasatosporales</taxon>
        <taxon>Streptomycetaceae</taxon>
        <taxon>Streptomyces</taxon>
    </lineage>
</organism>
<dbReference type="AlphaFoldDB" id="A0AAU2HCW6"/>
<proteinExistence type="predicted"/>
<dbReference type="InterPro" id="IPR029058">
    <property type="entry name" value="AB_hydrolase_fold"/>
</dbReference>
<dbReference type="InterPro" id="IPR036779">
    <property type="entry name" value="LysM_dom_sf"/>
</dbReference>
<dbReference type="SUPFAM" id="SSF53474">
    <property type="entry name" value="alpha/beta-Hydrolases"/>
    <property type="match status" value="1"/>
</dbReference>
<dbReference type="Gene3D" id="3.10.350.10">
    <property type="entry name" value="LysM domain"/>
    <property type="match status" value="1"/>
</dbReference>
<dbReference type="CDD" id="cd00118">
    <property type="entry name" value="LysM"/>
    <property type="match status" value="1"/>
</dbReference>
<gene>
    <name evidence="2" type="ORF">OHV25_38640</name>
</gene>
<dbReference type="InterPro" id="IPR000675">
    <property type="entry name" value="Cutinase/axe"/>
</dbReference>
<dbReference type="Gene3D" id="3.40.50.1820">
    <property type="entry name" value="alpha/beta hydrolase"/>
    <property type="match status" value="1"/>
</dbReference>
<reference evidence="2" key="1">
    <citation type="submission" date="2022-10" db="EMBL/GenBank/DDBJ databases">
        <title>The complete genomes of actinobacterial strains from the NBC collection.</title>
        <authorList>
            <person name="Joergensen T.S."/>
            <person name="Alvarez Arevalo M."/>
            <person name="Sterndorff E.B."/>
            <person name="Faurdal D."/>
            <person name="Vuksanovic O."/>
            <person name="Mourched A.-S."/>
            <person name="Charusanti P."/>
            <person name="Shaw S."/>
            <person name="Blin K."/>
            <person name="Weber T."/>
        </authorList>
    </citation>
    <scope>NUCLEOTIDE SEQUENCE</scope>
    <source>
        <strain evidence="2">NBC_00060</strain>
    </source>
</reference>
<dbReference type="InterPro" id="IPR018392">
    <property type="entry name" value="LysM"/>
</dbReference>
<evidence type="ECO:0000313" key="2">
    <source>
        <dbReference type="EMBL" id="WTU45068.1"/>
    </source>
</evidence>
<sequence length="263" mass="28173">MKVLPPVPVQVGYESLYDSPGRTGLKGVPSDEKATGEGRDNLVARLNVLSKTRPKDVCLALIGYSTGVVVIQRALSEGGVSTQLGSQIVSIEMFADPTKWPGVGNKYKVGSEYADRIKYECNSGDPLCDSGAVKYLPGPAMTQWLACQRLDYIECANIEAYYKEHLPPAYEKSEKAKSAAEWAARKAVPGAGLLSGRTKVVGADGDTLLDLARRYSGGGPPWEALYEANRAVIEKAARDHGFASSDNGHWIFPGTSLIIPPAA</sequence>
<accession>A0AAU2HCW6</accession>
<protein>
    <submittedName>
        <fullName evidence="2">Cutinase family protein</fullName>
    </submittedName>
</protein>
<dbReference type="EMBL" id="CP108253">
    <property type="protein sequence ID" value="WTU45068.1"/>
    <property type="molecule type" value="Genomic_DNA"/>
</dbReference>
<dbReference type="Pfam" id="PF01083">
    <property type="entry name" value="Cutinase"/>
    <property type="match status" value="1"/>
</dbReference>
<keyword evidence="1" id="KW-0378">Hydrolase</keyword>
<dbReference type="GO" id="GO:0016787">
    <property type="term" value="F:hydrolase activity"/>
    <property type="evidence" value="ECO:0007669"/>
    <property type="project" value="UniProtKB-KW"/>
</dbReference>
<evidence type="ECO:0000256" key="1">
    <source>
        <dbReference type="ARBA" id="ARBA00022801"/>
    </source>
</evidence>
<name>A0AAU2HCW6_9ACTN</name>